<keyword evidence="3" id="KW-0863">Zinc-finger</keyword>
<dbReference type="GO" id="GO:0008270">
    <property type="term" value="F:zinc ion binding"/>
    <property type="evidence" value="ECO:0007669"/>
    <property type="project" value="UniProtKB-KW"/>
</dbReference>
<dbReference type="Pfam" id="PF03107">
    <property type="entry name" value="C1_2"/>
    <property type="match status" value="4"/>
</dbReference>
<keyword evidence="4" id="KW-0862">Zinc</keyword>
<evidence type="ECO:0000256" key="2">
    <source>
        <dbReference type="ARBA" id="ARBA00022737"/>
    </source>
</evidence>
<keyword evidence="2" id="KW-0677">Repeat</keyword>
<evidence type="ECO:0000259" key="5">
    <source>
        <dbReference type="PROSITE" id="PS50081"/>
    </source>
</evidence>
<dbReference type="SMART" id="SM00249">
    <property type="entry name" value="PHD"/>
    <property type="match status" value="5"/>
</dbReference>
<evidence type="ECO:0000256" key="1">
    <source>
        <dbReference type="ARBA" id="ARBA00022723"/>
    </source>
</evidence>
<dbReference type="GO" id="GO:0004523">
    <property type="term" value="F:RNA-DNA hybrid ribonuclease activity"/>
    <property type="evidence" value="ECO:0007669"/>
    <property type="project" value="InterPro"/>
</dbReference>
<dbReference type="InterPro" id="IPR053192">
    <property type="entry name" value="Vacuole_Formation_Reg"/>
</dbReference>
<dbReference type="PROSITE" id="PS50878">
    <property type="entry name" value="RT_POL"/>
    <property type="match status" value="1"/>
</dbReference>
<dbReference type="CDD" id="cd06222">
    <property type="entry name" value="RNase_H_like"/>
    <property type="match status" value="1"/>
</dbReference>
<dbReference type="Proteomes" id="UP000694240">
    <property type="component" value="Chromosome 9"/>
</dbReference>
<dbReference type="PROSITE" id="PS50081">
    <property type="entry name" value="ZF_DAG_PE_2"/>
    <property type="match status" value="1"/>
</dbReference>
<dbReference type="Pfam" id="PF00078">
    <property type="entry name" value="RVT_1"/>
    <property type="match status" value="1"/>
</dbReference>
<sequence length="1412" mass="160861">MNSDLCREFSDDEIYNAVCLIGDDKAPGPDGFTARFYKTCWDIIGADVISEVKNYFRTSSMKPLVNHTNICMIPKITNPETLSDYRPIILCNVLYKIISKCLVARLKTHLDAIVSDAQAAFIPGRLVNDNVMIAHEIMHSLKARKRVSQSYMAVKTDVSKAYDRVEWKFLETTLRLFGFCEQWISWIMGTVKSVEYSVLINGSPYGLIKPKRGIRQGDPLSPYLFILCADILSHLIKSRVDDGDIRGIRIGVGVPSVTHLQFADDSLFFCQANARNCQALKDVFDIYEYYSGQKINMSKSMITFGSKVYGSTQTRLKNILGIQNHGGGGKYLGLPEQFGRKKKEMFDYIIDRVRKRTSNWSAKFLSPAGKEIMIKSVAMAMPVYAMSCFKLPAGVVSEIETILMNFWWEKKAKQRGIPWIAWNRLQYSKKEGGLGFKDLAKFNDALLAKQAWRIIQYPNSLFARLMKARYFKDESLLDAKPRNYQSYGWSSLLAGLDVIKKGSRFNIGDGKTVRIGIDNIDHSHPPRPIQATSPDFQGFDARSSHGTGGWIIRDFHGDPKAWGASKLPNSSTPLEAEAKALLMAMQQTWIRGLKCVQFEGDCEILLNMVNGNSHHCDLLTFLLSMGKLQHGSHECELTSPEIIGNGICNICFKDEPVEFACDPCNFDLCKACSDLPQQMSHHLHPEHPLEFRIGEDDRKTKYMVCVGCGNMSSGTYYYECNKCEIYLDLGCALHKSITTGWEAKEMLHYSHEHQLKRCRPGPDSKGSCLLCEQPLSFTAICYGCVHCYLFFHERCLALPTEIQHPLHPAHPLKRLDYIQTFDGRKSCNACYAKFVGVPFGCLECGFYLHLRCADALLRGLLYKSHEHRLFYVEHPGGPVFDRVKYPCLICQKSVLLSKFYYLCVQCDLRCHTECLVIPEYVIKKSYHIHQLRHKRVEAEDDFLEYCGVCETLVYSEHPAYSCEECDFLGHTECILREEVPTPLYLKDLYSCSKDNTRSKNLTNLESSESEDRLLVNSYNHIHVMRLVYMSELGEERKCNMCYTEIHDNPCKCETCSFQSHDFCAELGRPSRHQSHLNHSLTLLPYSPRRIKSTCKSCKLDIRGFNLFCRICNFIIDINCALKDKKMHGALHMGQKIIGTWVGLCKQEKHSLFQVIVSRSYPIACSICDEKICGKAFSCVMCEDIYHPLCIQVGRQVLVGHPLHSDHMLAISLLESGSKCTTCQLNITTKYAYRCTICKINFHIDCIKAVEVPSKIKSHRHYLYNFWNNDLRVTRACSVCSRPCGVSFYGCIDCMFSAHAECIGFPSNVKNQRHQHTLTQIDISSWRSCSLCKLSTWGTLYACYHCRVIYDTKCIMSADDREEATEEEQLQDIYLMYLERDLIDLLVLATEDPVVEAKDFSSFGSASLAETEY</sequence>
<feature type="domain" description="Reverse transcriptase" evidence="6">
    <location>
        <begin position="54"/>
        <end position="324"/>
    </location>
</feature>
<name>A0A8T2A3J2_9BRAS</name>
<gene>
    <name evidence="7" type="ORF">ISN45_Aa04g001060</name>
</gene>
<evidence type="ECO:0000313" key="8">
    <source>
        <dbReference type="Proteomes" id="UP000694240"/>
    </source>
</evidence>
<evidence type="ECO:0000256" key="4">
    <source>
        <dbReference type="ARBA" id="ARBA00022833"/>
    </source>
</evidence>
<keyword evidence="8" id="KW-1185">Reference proteome</keyword>
<evidence type="ECO:0000313" key="7">
    <source>
        <dbReference type="EMBL" id="KAG7567210.1"/>
    </source>
</evidence>
<accession>A0A8T2A3J2</accession>
<dbReference type="SMART" id="SM00109">
    <property type="entry name" value="C1"/>
    <property type="match status" value="5"/>
</dbReference>
<protein>
    <submittedName>
        <fullName evidence="7">DC1</fullName>
    </submittedName>
</protein>
<organism evidence="7 8">
    <name type="scientific">Arabidopsis thaliana x Arabidopsis arenosa</name>
    <dbReference type="NCBI Taxonomy" id="1240361"/>
    <lineage>
        <taxon>Eukaryota</taxon>
        <taxon>Viridiplantae</taxon>
        <taxon>Streptophyta</taxon>
        <taxon>Embryophyta</taxon>
        <taxon>Tracheophyta</taxon>
        <taxon>Spermatophyta</taxon>
        <taxon>Magnoliopsida</taxon>
        <taxon>eudicotyledons</taxon>
        <taxon>Gunneridae</taxon>
        <taxon>Pentapetalae</taxon>
        <taxon>rosids</taxon>
        <taxon>malvids</taxon>
        <taxon>Brassicales</taxon>
        <taxon>Brassicaceae</taxon>
        <taxon>Camelineae</taxon>
        <taxon>Arabidopsis</taxon>
    </lineage>
</organism>
<proteinExistence type="predicted"/>
<dbReference type="Pfam" id="PF13456">
    <property type="entry name" value="RVT_3"/>
    <property type="match status" value="1"/>
</dbReference>
<dbReference type="CDD" id="cd01650">
    <property type="entry name" value="RT_nLTR_like"/>
    <property type="match status" value="1"/>
</dbReference>
<dbReference type="InterPro" id="IPR000477">
    <property type="entry name" value="RT_dom"/>
</dbReference>
<dbReference type="InterPro" id="IPR002219">
    <property type="entry name" value="PKC_DAG/PE"/>
</dbReference>
<dbReference type="InterPro" id="IPR044730">
    <property type="entry name" value="RNase_H-like_dom_plant"/>
</dbReference>
<dbReference type="EMBL" id="JAEFBK010000009">
    <property type="protein sequence ID" value="KAG7567210.1"/>
    <property type="molecule type" value="Genomic_DNA"/>
</dbReference>
<dbReference type="GO" id="GO:0003676">
    <property type="term" value="F:nucleic acid binding"/>
    <property type="evidence" value="ECO:0007669"/>
    <property type="project" value="InterPro"/>
</dbReference>
<evidence type="ECO:0000256" key="3">
    <source>
        <dbReference type="ARBA" id="ARBA00022771"/>
    </source>
</evidence>
<dbReference type="CDD" id="cd00029">
    <property type="entry name" value="C1"/>
    <property type="match status" value="1"/>
</dbReference>
<reference evidence="7 8" key="1">
    <citation type="submission" date="2020-12" db="EMBL/GenBank/DDBJ databases">
        <title>Concerted genomic and epigenomic changes stabilize Arabidopsis allopolyploids.</title>
        <authorList>
            <person name="Chen Z."/>
        </authorList>
    </citation>
    <scope>NUCLEOTIDE SEQUENCE [LARGE SCALE GENOMIC DNA]</scope>
    <source>
        <strain evidence="7">Allo738</strain>
        <tissue evidence="7">Leaf</tissue>
    </source>
</reference>
<dbReference type="InterPro" id="IPR002156">
    <property type="entry name" value="RNaseH_domain"/>
</dbReference>
<dbReference type="InterPro" id="IPR004146">
    <property type="entry name" value="DC1"/>
</dbReference>
<comment type="caution">
    <text evidence="7">The sequence shown here is derived from an EMBL/GenBank/DDBJ whole genome shotgun (WGS) entry which is preliminary data.</text>
</comment>
<evidence type="ECO:0000259" key="6">
    <source>
        <dbReference type="PROSITE" id="PS50878"/>
    </source>
</evidence>
<feature type="domain" description="Phorbol-ester/DAG-type" evidence="5">
    <location>
        <begin position="1205"/>
        <end position="1253"/>
    </location>
</feature>
<dbReference type="InterPro" id="IPR001965">
    <property type="entry name" value="Znf_PHD"/>
</dbReference>
<dbReference type="PANTHER" id="PTHR32410">
    <property type="entry name" value="CYSTEINE/HISTIDINE-RICH C1 DOMAIN FAMILY PROTEIN"/>
    <property type="match status" value="1"/>
</dbReference>
<keyword evidence="1" id="KW-0479">Metal-binding</keyword>
<dbReference type="PANTHER" id="PTHR32410:SF203">
    <property type="entry name" value="CYSTEINE_HISTIDINE-RICH C1 DOMAIN FAMILY PROTEIN"/>
    <property type="match status" value="1"/>
</dbReference>